<organism evidence="2 3">
    <name type="scientific">Halopelagius inordinatus</name>
    <dbReference type="NCBI Taxonomy" id="553467"/>
    <lineage>
        <taxon>Archaea</taxon>
        <taxon>Methanobacteriati</taxon>
        <taxon>Methanobacteriota</taxon>
        <taxon>Stenosarchaea group</taxon>
        <taxon>Halobacteria</taxon>
        <taxon>Halobacteriales</taxon>
        <taxon>Haloferacaceae</taxon>
    </lineage>
</organism>
<evidence type="ECO:0000313" key="3">
    <source>
        <dbReference type="Proteomes" id="UP000198876"/>
    </source>
</evidence>
<dbReference type="AlphaFoldDB" id="A0A1I2R2I3"/>
<dbReference type="CDD" id="cd03454">
    <property type="entry name" value="YdeM"/>
    <property type="match status" value="1"/>
</dbReference>
<dbReference type="EMBL" id="FOOQ01000002">
    <property type="protein sequence ID" value="SFG32777.1"/>
    <property type="molecule type" value="Genomic_DNA"/>
</dbReference>
<dbReference type="InterPro" id="IPR029069">
    <property type="entry name" value="HotDog_dom_sf"/>
</dbReference>
<dbReference type="InterPro" id="IPR002539">
    <property type="entry name" value="MaoC-like_dom"/>
</dbReference>
<accession>A0A1I2R2I3</accession>
<dbReference type="OrthoDB" id="225748at2157"/>
<dbReference type="RefSeq" id="WP_092891197.1">
    <property type="nucleotide sequence ID" value="NZ_FOOQ01000002.1"/>
</dbReference>
<name>A0A1I2R2I3_9EURY</name>
<reference evidence="3" key="1">
    <citation type="submission" date="2016-10" db="EMBL/GenBank/DDBJ databases">
        <authorList>
            <person name="Varghese N."/>
            <person name="Submissions S."/>
        </authorList>
    </citation>
    <scope>NUCLEOTIDE SEQUENCE [LARGE SCALE GENOMIC DNA]</scope>
    <source>
        <strain evidence="3">CGMCC 1.7739</strain>
    </source>
</reference>
<dbReference type="SUPFAM" id="SSF54637">
    <property type="entry name" value="Thioesterase/thiol ester dehydrase-isomerase"/>
    <property type="match status" value="1"/>
</dbReference>
<dbReference type="InterPro" id="IPR052342">
    <property type="entry name" value="MCH/BMMD"/>
</dbReference>
<sequence>MTTFFEDFSVGDEAEFGSYDVTEAEIREFAESYDPQWFHTDPERAEAESMYGGIIASGWHTTAMTMRMLVDEFLSETAALGAKGVDELRWRRPVRPGETLSVRTEILETTPETERRGLVRVRITTANGDGEEVCSMVALTMFARREGGEGEN</sequence>
<protein>
    <submittedName>
        <fullName evidence="2">Acyl dehydratase</fullName>
    </submittedName>
</protein>
<proteinExistence type="predicted"/>
<dbReference type="STRING" id="553467.SAMN04488063_1693"/>
<dbReference type="PANTHER" id="PTHR43664:SF1">
    <property type="entry name" value="BETA-METHYLMALYL-COA DEHYDRATASE"/>
    <property type="match status" value="1"/>
</dbReference>
<dbReference type="Pfam" id="PF01575">
    <property type="entry name" value="MaoC_dehydratas"/>
    <property type="match status" value="1"/>
</dbReference>
<evidence type="ECO:0000259" key="1">
    <source>
        <dbReference type="Pfam" id="PF01575"/>
    </source>
</evidence>
<dbReference type="Proteomes" id="UP000198876">
    <property type="component" value="Unassembled WGS sequence"/>
</dbReference>
<keyword evidence="3" id="KW-1185">Reference proteome</keyword>
<dbReference type="Gene3D" id="3.10.129.10">
    <property type="entry name" value="Hotdog Thioesterase"/>
    <property type="match status" value="1"/>
</dbReference>
<evidence type="ECO:0000313" key="2">
    <source>
        <dbReference type="EMBL" id="SFG32777.1"/>
    </source>
</evidence>
<gene>
    <name evidence="2" type="ORF">SAMN04488063_1693</name>
</gene>
<feature type="domain" description="MaoC-like" evidence="1">
    <location>
        <begin position="11"/>
        <end position="121"/>
    </location>
</feature>
<dbReference type="PANTHER" id="PTHR43664">
    <property type="entry name" value="MONOAMINE OXIDASE-RELATED"/>
    <property type="match status" value="1"/>
</dbReference>